<accession>A0A0D0BUG8</accession>
<sequence length="149" mass="15178">MDDTGSSNLSGQVKRIGLGLEGVLLPSSSLLPTISGGIGPPRSGDNRSGHAAPPLLDSHSSSSSSPLSLAAQPAQAMGLGLEGVLPPLLSPLPATSGSIDLGRGRGDSESRFCRSSPIKWKSTFVLSPIVPCCTATFVKSTILETGVIW</sequence>
<evidence type="ECO:0000256" key="1">
    <source>
        <dbReference type="SAM" id="MobiDB-lite"/>
    </source>
</evidence>
<evidence type="ECO:0000313" key="3">
    <source>
        <dbReference type="Proteomes" id="UP000053593"/>
    </source>
</evidence>
<evidence type="ECO:0000313" key="2">
    <source>
        <dbReference type="EMBL" id="KIK53234.1"/>
    </source>
</evidence>
<dbReference type="HOGENOM" id="CLU_1749878_0_0_1"/>
<feature type="region of interest" description="Disordered" evidence="1">
    <location>
        <begin position="34"/>
        <end position="71"/>
    </location>
</feature>
<dbReference type="Proteomes" id="UP000053593">
    <property type="component" value="Unassembled WGS sequence"/>
</dbReference>
<keyword evidence="3" id="KW-1185">Reference proteome</keyword>
<dbReference type="EMBL" id="KN834831">
    <property type="protein sequence ID" value="KIK53234.1"/>
    <property type="molecule type" value="Genomic_DNA"/>
</dbReference>
<proteinExistence type="predicted"/>
<organism evidence="2 3">
    <name type="scientific">Collybiopsis luxurians FD-317 M1</name>
    <dbReference type="NCBI Taxonomy" id="944289"/>
    <lineage>
        <taxon>Eukaryota</taxon>
        <taxon>Fungi</taxon>
        <taxon>Dikarya</taxon>
        <taxon>Basidiomycota</taxon>
        <taxon>Agaricomycotina</taxon>
        <taxon>Agaricomycetes</taxon>
        <taxon>Agaricomycetidae</taxon>
        <taxon>Agaricales</taxon>
        <taxon>Marasmiineae</taxon>
        <taxon>Omphalotaceae</taxon>
        <taxon>Collybiopsis</taxon>
        <taxon>Collybiopsis luxurians</taxon>
    </lineage>
</organism>
<name>A0A0D0BUG8_9AGAR</name>
<reference evidence="2 3" key="1">
    <citation type="submission" date="2014-04" db="EMBL/GenBank/DDBJ databases">
        <title>Evolutionary Origins and Diversification of the Mycorrhizal Mutualists.</title>
        <authorList>
            <consortium name="DOE Joint Genome Institute"/>
            <consortium name="Mycorrhizal Genomics Consortium"/>
            <person name="Kohler A."/>
            <person name="Kuo A."/>
            <person name="Nagy L.G."/>
            <person name="Floudas D."/>
            <person name="Copeland A."/>
            <person name="Barry K.W."/>
            <person name="Cichocki N."/>
            <person name="Veneault-Fourrey C."/>
            <person name="LaButti K."/>
            <person name="Lindquist E.A."/>
            <person name="Lipzen A."/>
            <person name="Lundell T."/>
            <person name="Morin E."/>
            <person name="Murat C."/>
            <person name="Riley R."/>
            <person name="Ohm R."/>
            <person name="Sun H."/>
            <person name="Tunlid A."/>
            <person name="Henrissat B."/>
            <person name="Grigoriev I.V."/>
            <person name="Hibbett D.S."/>
            <person name="Martin F."/>
        </authorList>
    </citation>
    <scope>NUCLEOTIDE SEQUENCE [LARGE SCALE GENOMIC DNA]</scope>
    <source>
        <strain evidence="2 3">FD-317 M1</strain>
    </source>
</reference>
<gene>
    <name evidence="2" type="ORF">GYMLUDRAFT_250496</name>
</gene>
<protein>
    <submittedName>
        <fullName evidence="2">Uncharacterized protein</fullName>
    </submittedName>
</protein>
<dbReference type="AlphaFoldDB" id="A0A0D0BUG8"/>
<feature type="compositionally biased region" description="Low complexity" evidence="1">
    <location>
        <begin position="51"/>
        <end position="71"/>
    </location>
</feature>